<keyword evidence="1 2" id="KW-0694">RNA-binding</keyword>
<organism evidence="5">
    <name type="scientific">Rhodotorula toruloides</name>
    <name type="common">Yeast</name>
    <name type="synonym">Rhodosporidium toruloides</name>
    <dbReference type="NCBI Taxonomy" id="5286"/>
    <lineage>
        <taxon>Eukaryota</taxon>
        <taxon>Fungi</taxon>
        <taxon>Dikarya</taxon>
        <taxon>Basidiomycota</taxon>
        <taxon>Pucciniomycotina</taxon>
        <taxon>Microbotryomycetes</taxon>
        <taxon>Sporidiobolales</taxon>
        <taxon>Sporidiobolaceae</taxon>
        <taxon>Rhodotorula</taxon>
    </lineage>
</organism>
<dbReference type="PROSITE" id="PS50137">
    <property type="entry name" value="DS_RBD"/>
    <property type="match status" value="1"/>
</dbReference>
<reference evidence="5" key="1">
    <citation type="journal article" date="2014" name="Genome Announc.">
        <title>Draft genome sequence of Rhodosporidium toruloides CECT1137, an oleaginous yeast of biotechnological interest.</title>
        <authorList>
            <person name="Morin N."/>
            <person name="Calcas X."/>
            <person name="Devillers H."/>
            <person name="Durrens P."/>
            <person name="Sherman D.J."/>
            <person name="Nicaud J.-M."/>
            <person name="Neuveglise C."/>
        </authorList>
    </citation>
    <scope>NUCLEOTIDE SEQUENCE</scope>
    <source>
        <strain evidence="5">CECT1137</strain>
    </source>
</reference>
<accession>A0A061AFC0</accession>
<evidence type="ECO:0000259" key="4">
    <source>
        <dbReference type="PROSITE" id="PS50142"/>
    </source>
</evidence>
<feature type="domain" description="DRBM" evidence="3">
    <location>
        <begin position="186"/>
        <end position="264"/>
    </location>
</feature>
<gene>
    <name evidence="5" type="ORF">RHTO0S_01e17502g</name>
</gene>
<dbReference type="GO" id="GO:0006396">
    <property type="term" value="P:RNA processing"/>
    <property type="evidence" value="ECO:0007669"/>
    <property type="project" value="InterPro"/>
</dbReference>
<protein>
    <submittedName>
        <fullName evidence="5">RHTO0S01e17502g1_1</fullName>
    </submittedName>
</protein>
<dbReference type="CDD" id="cd00048">
    <property type="entry name" value="DSRM_SF"/>
    <property type="match status" value="1"/>
</dbReference>
<dbReference type="Gene3D" id="3.30.160.20">
    <property type="match status" value="1"/>
</dbReference>
<dbReference type="AlphaFoldDB" id="A0A061AFC0"/>
<dbReference type="InterPro" id="IPR014720">
    <property type="entry name" value="dsRBD_dom"/>
</dbReference>
<name>A0A061AFC0_RHOTO</name>
<dbReference type="Pfam" id="PF00035">
    <property type="entry name" value="dsrm"/>
    <property type="match status" value="1"/>
</dbReference>
<dbReference type="Gene3D" id="1.10.1520.10">
    <property type="entry name" value="Ribonuclease III domain"/>
    <property type="match status" value="1"/>
</dbReference>
<dbReference type="SUPFAM" id="SSF69065">
    <property type="entry name" value="RNase III domain-like"/>
    <property type="match status" value="1"/>
</dbReference>
<dbReference type="PROSITE" id="PS50142">
    <property type="entry name" value="RNASE_3_2"/>
    <property type="match status" value="1"/>
</dbReference>
<dbReference type="CDD" id="cd00593">
    <property type="entry name" value="RIBOc"/>
    <property type="match status" value="1"/>
</dbReference>
<dbReference type="SUPFAM" id="SSF54768">
    <property type="entry name" value="dsRNA-binding domain-like"/>
    <property type="match status" value="1"/>
</dbReference>
<dbReference type="GO" id="GO:0004525">
    <property type="term" value="F:ribonuclease III activity"/>
    <property type="evidence" value="ECO:0007669"/>
    <property type="project" value="InterPro"/>
</dbReference>
<dbReference type="GO" id="GO:0003723">
    <property type="term" value="F:RNA binding"/>
    <property type="evidence" value="ECO:0007669"/>
    <property type="project" value="UniProtKB-UniRule"/>
</dbReference>
<evidence type="ECO:0000259" key="3">
    <source>
        <dbReference type="PROSITE" id="PS50137"/>
    </source>
</evidence>
<dbReference type="SMART" id="SM00358">
    <property type="entry name" value="DSRM"/>
    <property type="match status" value="1"/>
</dbReference>
<dbReference type="EMBL" id="LK052936">
    <property type="protein sequence ID" value="CDR36249.1"/>
    <property type="molecule type" value="Genomic_DNA"/>
</dbReference>
<evidence type="ECO:0000313" key="5">
    <source>
        <dbReference type="EMBL" id="CDR36249.1"/>
    </source>
</evidence>
<dbReference type="OrthoDB" id="2392202at2759"/>
<dbReference type="SMART" id="SM00535">
    <property type="entry name" value="RIBOc"/>
    <property type="match status" value="1"/>
</dbReference>
<dbReference type="InterPro" id="IPR000999">
    <property type="entry name" value="RNase_III_dom"/>
</dbReference>
<proteinExistence type="predicted"/>
<evidence type="ECO:0000256" key="1">
    <source>
        <dbReference type="ARBA" id="ARBA00022884"/>
    </source>
</evidence>
<dbReference type="InterPro" id="IPR036389">
    <property type="entry name" value="RNase_III_sf"/>
</dbReference>
<evidence type="ECO:0000256" key="2">
    <source>
        <dbReference type="PROSITE-ProRule" id="PRU00266"/>
    </source>
</evidence>
<sequence>MPSVDTEPARPSLRKAIAQLPLPSVPALSASTWRTHSSFHSARSWAFEAPEGEGILDYERAEHVGDALLGAEIALLIDEQYPRLVTGVRSLVKACLVENITLAQISQRLGLPEQILCSYGQGASIRANPGVQACVFEAFLFSLHAEQGAEAMRTCIRAIYSPLLPATVEALRPLFVSVSSTNGAINYVGQLMEWSMKKGCPGRSVQFSQSQRSGNLPRNPSWVVECTVSDAASGIGGQTFVGTGTTIAKAKNEAAEKACSAFAIAA</sequence>
<feature type="domain" description="RNase III" evidence="4">
    <location>
        <begin position="35"/>
        <end position="148"/>
    </location>
</feature>